<proteinExistence type="predicted"/>
<protein>
    <submittedName>
        <fullName evidence="1">Uncharacterized protein</fullName>
    </submittedName>
</protein>
<sequence>MVRADCGWWKPLVIPRHSLQPPACCTAFHCKRSRTQHYSTRTLFALQLSAVKHTARLIHAHCSLSRARSVFLSLCGALDIFPPIHFPNGRS</sequence>
<reference evidence="1 2" key="1">
    <citation type="submission" date="2023-09" db="EMBL/GenBank/DDBJ databases">
        <authorList>
            <person name="Wang M."/>
        </authorList>
    </citation>
    <scope>NUCLEOTIDE SEQUENCE [LARGE SCALE GENOMIC DNA]</scope>
    <source>
        <strain evidence="1">GT-2023</strain>
        <tissue evidence="1">Liver</tissue>
    </source>
</reference>
<keyword evidence="2" id="KW-1185">Reference proteome</keyword>
<accession>A0ABR3M5N7</accession>
<dbReference type="EMBL" id="JAYMGO010000015">
    <property type="protein sequence ID" value="KAL1260443.1"/>
    <property type="molecule type" value="Genomic_DNA"/>
</dbReference>
<evidence type="ECO:0000313" key="2">
    <source>
        <dbReference type="Proteomes" id="UP001558613"/>
    </source>
</evidence>
<gene>
    <name evidence="1" type="ORF">QQF64_008270</name>
</gene>
<name>A0ABR3M5N7_9TELE</name>
<organism evidence="1 2">
    <name type="scientific">Cirrhinus molitorella</name>
    <name type="common">mud carp</name>
    <dbReference type="NCBI Taxonomy" id="172907"/>
    <lineage>
        <taxon>Eukaryota</taxon>
        <taxon>Metazoa</taxon>
        <taxon>Chordata</taxon>
        <taxon>Craniata</taxon>
        <taxon>Vertebrata</taxon>
        <taxon>Euteleostomi</taxon>
        <taxon>Actinopterygii</taxon>
        <taxon>Neopterygii</taxon>
        <taxon>Teleostei</taxon>
        <taxon>Ostariophysi</taxon>
        <taxon>Cypriniformes</taxon>
        <taxon>Cyprinidae</taxon>
        <taxon>Labeoninae</taxon>
        <taxon>Labeonini</taxon>
        <taxon>Cirrhinus</taxon>
    </lineage>
</organism>
<comment type="caution">
    <text evidence="1">The sequence shown here is derived from an EMBL/GenBank/DDBJ whole genome shotgun (WGS) entry which is preliminary data.</text>
</comment>
<evidence type="ECO:0000313" key="1">
    <source>
        <dbReference type="EMBL" id="KAL1260443.1"/>
    </source>
</evidence>
<dbReference type="Proteomes" id="UP001558613">
    <property type="component" value="Unassembled WGS sequence"/>
</dbReference>